<dbReference type="InterPro" id="IPR002921">
    <property type="entry name" value="Fungal_lipase-type"/>
</dbReference>
<comment type="caution">
    <text evidence="10">The sequence shown here is derived from an EMBL/GenBank/DDBJ whole genome shotgun (WGS) entry which is preliminary data.</text>
</comment>
<evidence type="ECO:0000313" key="11">
    <source>
        <dbReference type="Proteomes" id="UP000436088"/>
    </source>
</evidence>
<evidence type="ECO:0000256" key="8">
    <source>
        <dbReference type="ARBA" id="ARBA00023098"/>
    </source>
</evidence>
<comment type="similarity">
    <text evidence="2">Belongs to the AB hydrolase superfamily. Lipase family.</text>
</comment>
<dbReference type="PANTHER" id="PTHR31403:SF51">
    <property type="entry name" value="PHOSPHOLIPASE A1-IGAMMA2, CHLOROPLASTIC"/>
    <property type="match status" value="1"/>
</dbReference>
<evidence type="ECO:0000256" key="5">
    <source>
        <dbReference type="ARBA" id="ARBA00022801"/>
    </source>
</evidence>
<evidence type="ECO:0000256" key="4">
    <source>
        <dbReference type="ARBA" id="ARBA00022640"/>
    </source>
</evidence>
<sequence length="149" mass="17022">MIETSQKRDGAEDLGGMEKICPLYADVWKKFALFMLMWKTFTNPMRPPRHRRHLEGNLKVESSFIDLYTNKDENCRFFKLSAREQISTELKRLLETYKDEELSLTITGHSLGSTLAILSAYDIVETGLNVLQDTRAVPVTVFSFSGPPS</sequence>
<keyword evidence="4" id="KW-0934">Plastid</keyword>
<evidence type="ECO:0000256" key="6">
    <source>
        <dbReference type="ARBA" id="ARBA00022946"/>
    </source>
</evidence>
<dbReference type="Gene3D" id="3.40.50.1820">
    <property type="entry name" value="alpha/beta hydrolase"/>
    <property type="match status" value="1"/>
</dbReference>
<keyword evidence="3" id="KW-0150">Chloroplast</keyword>
<gene>
    <name evidence="10" type="ORF">F3Y22_tig00111621pilonHSYRG00325</name>
</gene>
<reference evidence="10" key="1">
    <citation type="submission" date="2019-09" db="EMBL/GenBank/DDBJ databases">
        <title>Draft genome information of white flower Hibiscus syriacus.</title>
        <authorList>
            <person name="Kim Y.-M."/>
        </authorList>
    </citation>
    <scope>NUCLEOTIDE SEQUENCE [LARGE SCALE GENOMIC DNA]</scope>
    <source>
        <strain evidence="10">YM2019G1</strain>
    </source>
</reference>
<accession>A0A6A2XK65</accession>
<feature type="domain" description="Fungal lipase-type" evidence="9">
    <location>
        <begin position="41"/>
        <end position="147"/>
    </location>
</feature>
<evidence type="ECO:0000256" key="7">
    <source>
        <dbReference type="ARBA" id="ARBA00022963"/>
    </source>
</evidence>
<evidence type="ECO:0000256" key="2">
    <source>
        <dbReference type="ARBA" id="ARBA00010701"/>
    </source>
</evidence>
<keyword evidence="6" id="KW-0809">Transit peptide</keyword>
<dbReference type="GO" id="GO:0016042">
    <property type="term" value="P:lipid catabolic process"/>
    <property type="evidence" value="ECO:0007669"/>
    <property type="project" value="UniProtKB-KW"/>
</dbReference>
<organism evidence="10 11">
    <name type="scientific">Hibiscus syriacus</name>
    <name type="common">Rose of Sharon</name>
    <dbReference type="NCBI Taxonomy" id="106335"/>
    <lineage>
        <taxon>Eukaryota</taxon>
        <taxon>Viridiplantae</taxon>
        <taxon>Streptophyta</taxon>
        <taxon>Embryophyta</taxon>
        <taxon>Tracheophyta</taxon>
        <taxon>Spermatophyta</taxon>
        <taxon>Magnoliopsida</taxon>
        <taxon>eudicotyledons</taxon>
        <taxon>Gunneridae</taxon>
        <taxon>Pentapetalae</taxon>
        <taxon>rosids</taxon>
        <taxon>malvids</taxon>
        <taxon>Malvales</taxon>
        <taxon>Malvaceae</taxon>
        <taxon>Malvoideae</taxon>
        <taxon>Hibiscus</taxon>
    </lineage>
</organism>
<keyword evidence="5" id="KW-0378">Hydrolase</keyword>
<evidence type="ECO:0000256" key="1">
    <source>
        <dbReference type="ARBA" id="ARBA00004229"/>
    </source>
</evidence>
<name>A0A6A2XK65_HIBSY</name>
<dbReference type="AlphaFoldDB" id="A0A6A2XK65"/>
<dbReference type="PANTHER" id="PTHR31403">
    <property type="entry name" value="PHOSPHOLIPASE A1-IBETA2, CHLOROPLASTIC"/>
    <property type="match status" value="1"/>
</dbReference>
<keyword evidence="7" id="KW-0442">Lipid degradation</keyword>
<evidence type="ECO:0000313" key="10">
    <source>
        <dbReference type="EMBL" id="KAE8676213.1"/>
    </source>
</evidence>
<dbReference type="GO" id="GO:0009507">
    <property type="term" value="C:chloroplast"/>
    <property type="evidence" value="ECO:0007669"/>
    <property type="project" value="UniProtKB-SubCell"/>
</dbReference>
<proteinExistence type="inferred from homology"/>
<dbReference type="GO" id="GO:0008970">
    <property type="term" value="F:phospholipase A1 activity"/>
    <property type="evidence" value="ECO:0007669"/>
    <property type="project" value="UniProtKB-ARBA"/>
</dbReference>
<keyword evidence="8" id="KW-0443">Lipid metabolism</keyword>
<evidence type="ECO:0000259" key="9">
    <source>
        <dbReference type="Pfam" id="PF01764"/>
    </source>
</evidence>
<dbReference type="InterPro" id="IPR029058">
    <property type="entry name" value="AB_hydrolase_fold"/>
</dbReference>
<dbReference type="Pfam" id="PF01764">
    <property type="entry name" value="Lipase_3"/>
    <property type="match status" value="1"/>
</dbReference>
<evidence type="ECO:0000256" key="3">
    <source>
        <dbReference type="ARBA" id="ARBA00022528"/>
    </source>
</evidence>
<dbReference type="EMBL" id="VEPZ02001387">
    <property type="protein sequence ID" value="KAE8676213.1"/>
    <property type="molecule type" value="Genomic_DNA"/>
</dbReference>
<comment type="subcellular location">
    <subcellularLocation>
        <location evidence="1">Plastid</location>
        <location evidence="1">Chloroplast</location>
    </subcellularLocation>
</comment>
<keyword evidence="11" id="KW-1185">Reference proteome</keyword>
<dbReference type="Proteomes" id="UP000436088">
    <property type="component" value="Unassembled WGS sequence"/>
</dbReference>
<protein>
    <recommendedName>
        <fullName evidence="9">Fungal lipase-type domain-containing protein</fullName>
    </recommendedName>
</protein>
<dbReference type="SUPFAM" id="SSF53474">
    <property type="entry name" value="alpha/beta-Hydrolases"/>
    <property type="match status" value="1"/>
</dbReference>
<dbReference type="GO" id="GO:0047714">
    <property type="term" value="F:galactolipase activity"/>
    <property type="evidence" value="ECO:0007669"/>
    <property type="project" value="UniProtKB-ARBA"/>
</dbReference>